<dbReference type="RefSeq" id="WP_282209943.1">
    <property type="nucleotide sequence ID" value="NZ_CP118247.1"/>
</dbReference>
<organism evidence="2 3">
    <name type="scientific">Devosia rhodophyticola</name>
    <dbReference type="NCBI Taxonomy" id="3026423"/>
    <lineage>
        <taxon>Bacteria</taxon>
        <taxon>Pseudomonadati</taxon>
        <taxon>Pseudomonadota</taxon>
        <taxon>Alphaproteobacteria</taxon>
        <taxon>Hyphomicrobiales</taxon>
        <taxon>Devosiaceae</taxon>
        <taxon>Devosia</taxon>
    </lineage>
</organism>
<name>A0ABY7YTB0_9HYPH</name>
<dbReference type="Proteomes" id="UP001222118">
    <property type="component" value="Chromosome"/>
</dbReference>
<reference evidence="2 3" key="1">
    <citation type="submission" date="2023-02" db="EMBL/GenBank/DDBJ databases">
        <title>Devosia chondri sp. nov., isolated from the phycosphere of marine algae.</title>
        <authorList>
            <person name="Kim J.M."/>
            <person name="Lee J.K."/>
            <person name="Choi B.J."/>
            <person name="Bayburt H."/>
            <person name="Jeon C.O."/>
        </authorList>
    </citation>
    <scope>NUCLEOTIDE SEQUENCE [LARGE SCALE GENOMIC DNA]</scope>
    <source>
        <strain evidence="2 3">G2-5</strain>
    </source>
</reference>
<accession>A0ABY7YTB0</accession>
<dbReference type="InterPro" id="IPR016181">
    <property type="entry name" value="Acyl_CoA_acyltransferase"/>
</dbReference>
<evidence type="ECO:0000259" key="1">
    <source>
        <dbReference type="Pfam" id="PF21926"/>
    </source>
</evidence>
<keyword evidence="3" id="KW-1185">Reference proteome</keyword>
<evidence type="ECO:0000313" key="3">
    <source>
        <dbReference type="Proteomes" id="UP001222118"/>
    </source>
</evidence>
<dbReference type="SUPFAM" id="SSF55729">
    <property type="entry name" value="Acyl-CoA N-acyltransferases (Nat)"/>
    <property type="match status" value="1"/>
</dbReference>
<sequence length="272" mass="30960">MFISDVLASISLPYGGGGLAMRTATQSPADGVSRFAGTLIDLLDRVEYRRVSVDDEFDPVYHLRYQAYRREEFVPTNPQLITRDEFDEADNCYCFGVYIDESLVSSVRFHHVTPTDPTSPGRSVWPDVLDPVLADGHSYIDPSRFTTDHDASLAFPALPYLTLRIVAMACEHFDARYCISAVRPEHAPFYKRIFGSHQLGDERNFAELQFSMRLYAAEVPIIRNRVADRYPFFMSTAGERERLFSDWAAKIDPIAPTARLAHRLRLLDPENN</sequence>
<dbReference type="EMBL" id="CP118247">
    <property type="protein sequence ID" value="WDR04422.1"/>
    <property type="molecule type" value="Genomic_DNA"/>
</dbReference>
<feature type="domain" description="N-acyl amino acid synthase FeeM catalytic core" evidence="1">
    <location>
        <begin position="60"/>
        <end position="217"/>
    </location>
</feature>
<gene>
    <name evidence="2" type="ORF">PSQ90_08655</name>
</gene>
<proteinExistence type="predicted"/>
<dbReference type="Gene3D" id="3.40.630.30">
    <property type="match status" value="1"/>
</dbReference>
<dbReference type="Pfam" id="PF21926">
    <property type="entry name" value="FeeM"/>
    <property type="match status" value="1"/>
</dbReference>
<protein>
    <recommendedName>
        <fullName evidence="1">N-acyl amino acid synthase FeeM catalytic core domain-containing protein</fullName>
    </recommendedName>
</protein>
<dbReference type="InterPro" id="IPR054597">
    <property type="entry name" value="FeeM_cat"/>
</dbReference>
<evidence type="ECO:0000313" key="2">
    <source>
        <dbReference type="EMBL" id="WDR04422.1"/>
    </source>
</evidence>